<dbReference type="EMBL" id="GBXM01079522">
    <property type="protein sequence ID" value="JAH29055.1"/>
    <property type="molecule type" value="Transcribed_RNA"/>
</dbReference>
<accession>A0A0E9RKS1</accession>
<name>A0A0E9RKS1_ANGAN</name>
<dbReference type="AlphaFoldDB" id="A0A0E9RKS1"/>
<reference evidence="1" key="1">
    <citation type="submission" date="2014-11" db="EMBL/GenBank/DDBJ databases">
        <authorList>
            <person name="Amaro Gonzalez C."/>
        </authorList>
    </citation>
    <scope>NUCLEOTIDE SEQUENCE</scope>
</reference>
<sequence>MAWTRRKGHSSPSCLRMPVISQIFFVI</sequence>
<reference evidence="1" key="2">
    <citation type="journal article" date="2015" name="Fish Shellfish Immunol.">
        <title>Early steps in the European eel (Anguilla anguilla)-Vibrio vulnificus interaction in the gills: Role of the RtxA13 toxin.</title>
        <authorList>
            <person name="Callol A."/>
            <person name="Pajuelo D."/>
            <person name="Ebbesson L."/>
            <person name="Teles M."/>
            <person name="MacKenzie S."/>
            <person name="Amaro C."/>
        </authorList>
    </citation>
    <scope>NUCLEOTIDE SEQUENCE</scope>
</reference>
<protein>
    <submittedName>
        <fullName evidence="1">Uncharacterized protein</fullName>
    </submittedName>
</protein>
<proteinExistence type="predicted"/>
<evidence type="ECO:0000313" key="1">
    <source>
        <dbReference type="EMBL" id="JAH29055.1"/>
    </source>
</evidence>
<organism evidence="1">
    <name type="scientific">Anguilla anguilla</name>
    <name type="common">European freshwater eel</name>
    <name type="synonym">Muraena anguilla</name>
    <dbReference type="NCBI Taxonomy" id="7936"/>
    <lineage>
        <taxon>Eukaryota</taxon>
        <taxon>Metazoa</taxon>
        <taxon>Chordata</taxon>
        <taxon>Craniata</taxon>
        <taxon>Vertebrata</taxon>
        <taxon>Euteleostomi</taxon>
        <taxon>Actinopterygii</taxon>
        <taxon>Neopterygii</taxon>
        <taxon>Teleostei</taxon>
        <taxon>Anguilliformes</taxon>
        <taxon>Anguillidae</taxon>
        <taxon>Anguilla</taxon>
    </lineage>
</organism>